<proteinExistence type="predicted"/>
<dbReference type="AlphaFoldDB" id="A0A4C1WRR0"/>
<comment type="caution">
    <text evidence="1">The sequence shown here is derived from an EMBL/GenBank/DDBJ whole genome shotgun (WGS) entry which is preliminary data.</text>
</comment>
<sequence length="95" mass="10414">MTQRVAKVYLCLPGASECRQHTEVPCAIGTRHSSGRQTGTARYRVECLEPTRNLKQAITKAVGLSVEGYEQTFIAKTIWARSNAAGRSCERQATG</sequence>
<gene>
    <name evidence="1" type="ORF">EVAR_43201_1</name>
</gene>
<accession>A0A4C1WRR0</accession>
<reference evidence="1 2" key="1">
    <citation type="journal article" date="2019" name="Commun. Biol.">
        <title>The bagworm genome reveals a unique fibroin gene that provides high tensile strength.</title>
        <authorList>
            <person name="Kono N."/>
            <person name="Nakamura H."/>
            <person name="Ohtoshi R."/>
            <person name="Tomita M."/>
            <person name="Numata K."/>
            <person name="Arakawa K."/>
        </authorList>
    </citation>
    <scope>NUCLEOTIDE SEQUENCE [LARGE SCALE GENOMIC DNA]</scope>
</reference>
<evidence type="ECO:0000313" key="1">
    <source>
        <dbReference type="EMBL" id="GBP54176.1"/>
    </source>
</evidence>
<dbReference type="Proteomes" id="UP000299102">
    <property type="component" value="Unassembled WGS sequence"/>
</dbReference>
<keyword evidence="2" id="KW-1185">Reference proteome</keyword>
<evidence type="ECO:0000313" key="2">
    <source>
        <dbReference type="Proteomes" id="UP000299102"/>
    </source>
</evidence>
<protein>
    <submittedName>
        <fullName evidence="1">Uncharacterized protein</fullName>
    </submittedName>
</protein>
<name>A0A4C1WRR0_EUMVA</name>
<dbReference type="EMBL" id="BGZK01000641">
    <property type="protein sequence ID" value="GBP54176.1"/>
    <property type="molecule type" value="Genomic_DNA"/>
</dbReference>
<organism evidence="1 2">
    <name type="scientific">Eumeta variegata</name>
    <name type="common">Bagworm moth</name>
    <name type="synonym">Eumeta japonica</name>
    <dbReference type="NCBI Taxonomy" id="151549"/>
    <lineage>
        <taxon>Eukaryota</taxon>
        <taxon>Metazoa</taxon>
        <taxon>Ecdysozoa</taxon>
        <taxon>Arthropoda</taxon>
        <taxon>Hexapoda</taxon>
        <taxon>Insecta</taxon>
        <taxon>Pterygota</taxon>
        <taxon>Neoptera</taxon>
        <taxon>Endopterygota</taxon>
        <taxon>Lepidoptera</taxon>
        <taxon>Glossata</taxon>
        <taxon>Ditrysia</taxon>
        <taxon>Tineoidea</taxon>
        <taxon>Psychidae</taxon>
        <taxon>Oiketicinae</taxon>
        <taxon>Eumeta</taxon>
    </lineage>
</organism>